<protein>
    <recommendedName>
        <fullName evidence="1">Ubiquinone biosynthesis accessory factor UbiT</fullName>
    </recommendedName>
</protein>
<dbReference type="Proteomes" id="UP001589628">
    <property type="component" value="Unassembled WGS sequence"/>
</dbReference>
<evidence type="ECO:0000256" key="1">
    <source>
        <dbReference type="HAMAP-Rule" id="MF_02231"/>
    </source>
</evidence>
<dbReference type="HAMAP" id="MF_02231">
    <property type="entry name" value="UbiT"/>
    <property type="match status" value="1"/>
</dbReference>
<name>A0ABV5ZFR8_9GAMM</name>
<comment type="similarity">
    <text evidence="1">Belongs to the UbiT family.</text>
</comment>
<comment type="caution">
    <text evidence="3">The sequence shown here is derived from an EMBL/GenBank/DDBJ whole genome shotgun (WGS) entry which is preliminary data.</text>
</comment>
<feature type="domain" description="SCP2" evidence="2">
    <location>
        <begin position="39"/>
        <end position="134"/>
    </location>
</feature>
<keyword evidence="4" id="KW-1185">Reference proteome</keyword>
<dbReference type="SUPFAM" id="SSF55718">
    <property type="entry name" value="SCP-like"/>
    <property type="match status" value="1"/>
</dbReference>
<sequence>MFKALFRSSLNNLIRQGDRLTPFPCKRLIVEKALRHTLQQALEYGDLDFMQGRYLGIAVEEIELRLVLSLVNSSKGSRLCLCLREEADAWIKGSPVAFIKMVTRQEDPDTLFFQRKLVIEGDTELGLAVKNMLDSLDTPAWPAPVQQGLALGERLYSEGLSPSVVP</sequence>
<proteinExistence type="inferred from homology"/>
<comment type="pathway">
    <text evidence="1">Cofactor biosynthesis; ubiquinone biosynthesis.</text>
</comment>
<gene>
    <name evidence="1" type="primary">ubiT</name>
    <name evidence="3" type="ORF">ACFFLH_13140</name>
</gene>
<dbReference type="InterPro" id="IPR003033">
    <property type="entry name" value="SCP2_sterol-bd_dom"/>
</dbReference>
<evidence type="ECO:0000259" key="2">
    <source>
        <dbReference type="Pfam" id="PF02036"/>
    </source>
</evidence>
<keyword evidence="1" id="KW-0831">Ubiquinone biosynthesis</keyword>
<evidence type="ECO:0000313" key="4">
    <source>
        <dbReference type="Proteomes" id="UP001589628"/>
    </source>
</evidence>
<comment type="function">
    <text evidence="1">Required for O(2)-independent ubiquinone (coenzyme Q) biosynthesis. Likely functions as an accessory factor.</text>
</comment>
<dbReference type="InterPro" id="IPR036527">
    <property type="entry name" value="SCP2_sterol-bd_dom_sf"/>
</dbReference>
<evidence type="ECO:0000313" key="3">
    <source>
        <dbReference type="EMBL" id="MFB9887359.1"/>
    </source>
</evidence>
<dbReference type="Pfam" id="PF02036">
    <property type="entry name" value="SCP2"/>
    <property type="match status" value="1"/>
</dbReference>
<dbReference type="InterPro" id="IPR016830">
    <property type="entry name" value="UbiT"/>
</dbReference>
<organism evidence="3 4">
    <name type="scientific">Balneatrix alpica</name>
    <dbReference type="NCBI Taxonomy" id="75684"/>
    <lineage>
        <taxon>Bacteria</taxon>
        <taxon>Pseudomonadati</taxon>
        <taxon>Pseudomonadota</taxon>
        <taxon>Gammaproteobacteria</taxon>
        <taxon>Oceanospirillales</taxon>
        <taxon>Balneatrichaceae</taxon>
        <taxon>Balneatrix</taxon>
    </lineage>
</organism>
<reference evidence="3 4" key="1">
    <citation type="submission" date="2024-09" db="EMBL/GenBank/DDBJ databases">
        <authorList>
            <person name="Sun Q."/>
            <person name="Mori K."/>
        </authorList>
    </citation>
    <scope>NUCLEOTIDE SEQUENCE [LARGE SCALE GENOMIC DNA]</scope>
    <source>
        <strain evidence="3 4">ATCC 51285</strain>
    </source>
</reference>
<dbReference type="RefSeq" id="WP_051527880.1">
    <property type="nucleotide sequence ID" value="NZ_JBHLZN010000004.1"/>
</dbReference>
<dbReference type="EMBL" id="JBHLZN010000004">
    <property type="protein sequence ID" value="MFB9887359.1"/>
    <property type="molecule type" value="Genomic_DNA"/>
</dbReference>
<accession>A0ABV5ZFR8</accession>
<dbReference type="Gene3D" id="3.30.1050.10">
    <property type="entry name" value="SCP2 sterol-binding domain"/>
    <property type="match status" value="1"/>
</dbReference>